<keyword evidence="3" id="KW-1003">Cell membrane</keyword>
<organism evidence="9 10">
    <name type="scientific">Candidatus Sediminicultor quintus</name>
    <dbReference type="NCBI Taxonomy" id="1797291"/>
    <lineage>
        <taxon>Bacteria</taxon>
        <taxon>Pseudomonadati</taxon>
        <taxon>Atribacterota</taxon>
        <taxon>Candidatus Phoenicimicrobiia</taxon>
        <taxon>Candidatus Pheonicimicrobiales</taxon>
        <taxon>Candidatus Phoenicimicrobiaceae</taxon>
        <taxon>Candidatus Sediminicultor</taxon>
    </lineage>
</organism>
<evidence type="ECO:0000259" key="8">
    <source>
        <dbReference type="PROSITE" id="PS50928"/>
    </source>
</evidence>
<dbReference type="AlphaFoldDB" id="A0A1F5A4T9"/>
<keyword evidence="5 7" id="KW-1133">Transmembrane helix</keyword>
<feature type="transmembrane region" description="Helical" evidence="7">
    <location>
        <begin position="6"/>
        <end position="27"/>
    </location>
</feature>
<dbReference type="EMBL" id="MEYH01000111">
    <property type="protein sequence ID" value="OGD13418.1"/>
    <property type="molecule type" value="Genomic_DNA"/>
</dbReference>
<evidence type="ECO:0000313" key="9">
    <source>
        <dbReference type="EMBL" id="OGD13418.1"/>
    </source>
</evidence>
<keyword evidence="2 7" id="KW-0813">Transport</keyword>
<dbReference type="Proteomes" id="UP000177701">
    <property type="component" value="Unassembled WGS sequence"/>
</dbReference>
<dbReference type="SUPFAM" id="SSF161098">
    <property type="entry name" value="MetI-like"/>
    <property type="match status" value="1"/>
</dbReference>
<dbReference type="GO" id="GO:0005886">
    <property type="term" value="C:plasma membrane"/>
    <property type="evidence" value="ECO:0007669"/>
    <property type="project" value="UniProtKB-SubCell"/>
</dbReference>
<dbReference type="InterPro" id="IPR050901">
    <property type="entry name" value="BP-dep_ABC_trans_perm"/>
</dbReference>
<reference evidence="9 10" key="1">
    <citation type="journal article" date="2016" name="Nat. Commun.">
        <title>Thousands of microbial genomes shed light on interconnected biogeochemical processes in an aquifer system.</title>
        <authorList>
            <person name="Anantharaman K."/>
            <person name="Brown C.T."/>
            <person name="Hug L.A."/>
            <person name="Sharon I."/>
            <person name="Castelle C.J."/>
            <person name="Probst A.J."/>
            <person name="Thomas B.C."/>
            <person name="Singh A."/>
            <person name="Wilkins M.J."/>
            <person name="Karaoz U."/>
            <person name="Brodie E.L."/>
            <person name="Williams K.H."/>
            <person name="Hubbard S.S."/>
            <person name="Banfield J.F."/>
        </authorList>
    </citation>
    <scope>NUCLEOTIDE SEQUENCE [LARGE SCALE GENOMIC DNA]</scope>
</reference>
<dbReference type="STRING" id="1797291.A2V47_06855"/>
<evidence type="ECO:0000313" key="10">
    <source>
        <dbReference type="Proteomes" id="UP000177701"/>
    </source>
</evidence>
<keyword evidence="4 7" id="KW-0812">Transmembrane</keyword>
<feature type="transmembrane region" description="Helical" evidence="7">
    <location>
        <begin position="63"/>
        <end position="86"/>
    </location>
</feature>
<feature type="transmembrane region" description="Helical" evidence="7">
    <location>
        <begin position="233"/>
        <end position="254"/>
    </location>
</feature>
<feature type="transmembrane region" description="Helical" evidence="7">
    <location>
        <begin position="131"/>
        <end position="150"/>
    </location>
</feature>
<comment type="caution">
    <text evidence="9">The sequence shown here is derived from an EMBL/GenBank/DDBJ whole genome shotgun (WGS) entry which is preliminary data.</text>
</comment>
<evidence type="ECO:0000256" key="2">
    <source>
        <dbReference type="ARBA" id="ARBA00022448"/>
    </source>
</evidence>
<dbReference type="InterPro" id="IPR035906">
    <property type="entry name" value="MetI-like_sf"/>
</dbReference>
<gene>
    <name evidence="9" type="ORF">A2V47_06855</name>
</gene>
<dbReference type="PANTHER" id="PTHR32243:SF18">
    <property type="entry name" value="INNER MEMBRANE ABC TRANSPORTER PERMEASE PROTEIN YCJP"/>
    <property type="match status" value="1"/>
</dbReference>
<evidence type="ECO:0000256" key="5">
    <source>
        <dbReference type="ARBA" id="ARBA00022989"/>
    </source>
</evidence>
<protein>
    <recommendedName>
        <fullName evidence="8">ABC transmembrane type-1 domain-containing protein</fullName>
    </recommendedName>
</protein>
<feature type="transmembrane region" description="Helical" evidence="7">
    <location>
        <begin position="176"/>
        <end position="197"/>
    </location>
</feature>
<dbReference type="Pfam" id="PF00528">
    <property type="entry name" value="BPD_transp_1"/>
    <property type="match status" value="1"/>
</dbReference>
<evidence type="ECO:0000256" key="6">
    <source>
        <dbReference type="ARBA" id="ARBA00023136"/>
    </source>
</evidence>
<sequence length="269" mass="30160">MIVAYIIIFVSLCFFILPMVWIFYCSFRTQESIFTGKIISALKGFTFNNYIKILSVTDFPRYFVNSVTISSLVTMISLIISIFGAYGLSRYDIKGKKIIIFGIFSTQMFPQVLMLIPLFLVVFSLNLMDKVLGIVLTQLILVLPFCLWMLKGYFDTIPIDLDDAAEIDGGNLIQQLIYVILPIAQPGIMVVAFYSFVVSWSDYLIVSVISQSQNTATLTLIMSRLSSSLLIRWGQVCALATLTIVPTLILFAFAQKRLIEGLTAGALKE</sequence>
<comment type="similarity">
    <text evidence="7">Belongs to the binding-protein-dependent transport system permease family.</text>
</comment>
<evidence type="ECO:0000256" key="4">
    <source>
        <dbReference type="ARBA" id="ARBA00022692"/>
    </source>
</evidence>
<evidence type="ECO:0000256" key="7">
    <source>
        <dbReference type="RuleBase" id="RU363032"/>
    </source>
</evidence>
<keyword evidence="6 7" id="KW-0472">Membrane</keyword>
<feature type="transmembrane region" description="Helical" evidence="7">
    <location>
        <begin position="98"/>
        <end position="125"/>
    </location>
</feature>
<dbReference type="PROSITE" id="PS50928">
    <property type="entry name" value="ABC_TM1"/>
    <property type="match status" value="1"/>
</dbReference>
<name>A0A1F5A4T9_9BACT</name>
<evidence type="ECO:0000256" key="1">
    <source>
        <dbReference type="ARBA" id="ARBA00004651"/>
    </source>
</evidence>
<feature type="domain" description="ABC transmembrane type-1" evidence="8">
    <location>
        <begin position="63"/>
        <end position="254"/>
    </location>
</feature>
<dbReference type="PANTHER" id="PTHR32243">
    <property type="entry name" value="MALTOSE TRANSPORT SYSTEM PERMEASE-RELATED"/>
    <property type="match status" value="1"/>
</dbReference>
<proteinExistence type="inferred from homology"/>
<accession>A0A1F5A4T9</accession>
<dbReference type="GO" id="GO:0055085">
    <property type="term" value="P:transmembrane transport"/>
    <property type="evidence" value="ECO:0007669"/>
    <property type="project" value="InterPro"/>
</dbReference>
<dbReference type="InterPro" id="IPR000515">
    <property type="entry name" value="MetI-like"/>
</dbReference>
<dbReference type="Gene3D" id="1.10.3720.10">
    <property type="entry name" value="MetI-like"/>
    <property type="match status" value="1"/>
</dbReference>
<evidence type="ECO:0000256" key="3">
    <source>
        <dbReference type="ARBA" id="ARBA00022475"/>
    </source>
</evidence>
<comment type="subcellular location">
    <subcellularLocation>
        <location evidence="1 7">Cell membrane</location>
        <topology evidence="1 7">Multi-pass membrane protein</topology>
    </subcellularLocation>
</comment>
<dbReference type="CDD" id="cd06261">
    <property type="entry name" value="TM_PBP2"/>
    <property type="match status" value="1"/>
</dbReference>